<dbReference type="Gene3D" id="3.20.20.140">
    <property type="entry name" value="Metal-dependent hydrolases"/>
    <property type="match status" value="1"/>
</dbReference>
<name>A0ABV3WVK3_9HYPH</name>
<dbReference type="Gene3D" id="2.30.40.10">
    <property type="entry name" value="Urease, subunit C, domain 1"/>
    <property type="match status" value="1"/>
</dbReference>
<gene>
    <name evidence="7" type="primary">nagA</name>
    <name evidence="7" type="ORF">V1479_15440</name>
</gene>
<dbReference type="EMBL" id="JAZHFV010000005">
    <property type="protein sequence ID" value="MEX4008707.1"/>
    <property type="molecule type" value="Genomic_DNA"/>
</dbReference>
<keyword evidence="8" id="KW-1185">Reference proteome</keyword>
<sequence>MQTGEIAGRVLTPTGWIEGRVRWRDGRIEAVEETDTSNDGAIVLPGFIDLHCHGGGGADIMEAGNAPHTVAATHAAAGTTALLATTMTAEVPDIEQALAAANRAALEPGNGEAAVLGVHLEGPFISRSRLGAQPDFVIDGDTALMEHLMGLARIRVVTLAPEADPEEELTRYLNERGVRVQIGHSSCDYETAARCFESGRHGVTHMFNAMSGLHHREPGIVGAALAHAEHAELIPDLLHVHPGAIRAALRAIPNLYAVTDATPASGMPDGDYRLGTQHVKKCGNGVRLADGTLAGSSLTMLQAFRNLVSIGLGIDEASRRTATIAADYLGLTDRGRIAPGAVADFVVLDRNLELRSVILRGKPRG</sequence>
<dbReference type="EC" id="3.5.1.25" evidence="7"/>
<comment type="similarity">
    <text evidence="1 5">Belongs to the metallo-dependent hydrolases superfamily. NagA family.</text>
</comment>
<evidence type="ECO:0000313" key="8">
    <source>
        <dbReference type="Proteomes" id="UP001559025"/>
    </source>
</evidence>
<proteinExistence type="inferred from homology"/>
<evidence type="ECO:0000256" key="4">
    <source>
        <dbReference type="ARBA" id="ARBA00023277"/>
    </source>
</evidence>
<evidence type="ECO:0000256" key="5">
    <source>
        <dbReference type="PIRNR" id="PIRNR038994"/>
    </source>
</evidence>
<dbReference type="NCBIfam" id="TIGR00221">
    <property type="entry name" value="nagA"/>
    <property type="match status" value="1"/>
</dbReference>
<dbReference type="SUPFAM" id="SSF51338">
    <property type="entry name" value="Composite domain of metallo-dependent hydrolases"/>
    <property type="match status" value="1"/>
</dbReference>
<evidence type="ECO:0000256" key="1">
    <source>
        <dbReference type="ARBA" id="ARBA00010716"/>
    </source>
</evidence>
<dbReference type="Pfam" id="PF01979">
    <property type="entry name" value="Amidohydro_1"/>
    <property type="match status" value="1"/>
</dbReference>
<dbReference type="RefSeq" id="WP_368803699.1">
    <property type="nucleotide sequence ID" value="NZ_JAZHFV010000005.1"/>
</dbReference>
<keyword evidence="2" id="KW-0479">Metal-binding</keyword>
<dbReference type="PANTHER" id="PTHR11113">
    <property type="entry name" value="N-ACETYLGLUCOSAMINE-6-PHOSPHATE DEACETYLASE"/>
    <property type="match status" value="1"/>
</dbReference>
<evidence type="ECO:0000313" key="7">
    <source>
        <dbReference type="EMBL" id="MEX4008707.1"/>
    </source>
</evidence>
<feature type="domain" description="Amidohydrolase-related" evidence="6">
    <location>
        <begin position="42"/>
        <end position="362"/>
    </location>
</feature>
<evidence type="ECO:0000256" key="3">
    <source>
        <dbReference type="ARBA" id="ARBA00022801"/>
    </source>
</evidence>
<dbReference type="InterPro" id="IPR032466">
    <property type="entry name" value="Metal_Hydrolase"/>
</dbReference>
<accession>A0ABV3WVK3</accession>
<dbReference type="Proteomes" id="UP001559025">
    <property type="component" value="Unassembled WGS sequence"/>
</dbReference>
<dbReference type="PANTHER" id="PTHR11113:SF14">
    <property type="entry name" value="N-ACETYLGLUCOSAMINE-6-PHOSPHATE DEACETYLASE"/>
    <property type="match status" value="1"/>
</dbReference>
<dbReference type="InterPro" id="IPR006680">
    <property type="entry name" value="Amidohydro-rel"/>
</dbReference>
<evidence type="ECO:0000259" key="6">
    <source>
        <dbReference type="Pfam" id="PF01979"/>
    </source>
</evidence>
<keyword evidence="3 5" id="KW-0378">Hydrolase</keyword>
<dbReference type="InterPro" id="IPR011059">
    <property type="entry name" value="Metal-dep_hydrolase_composite"/>
</dbReference>
<evidence type="ECO:0000256" key="2">
    <source>
        <dbReference type="ARBA" id="ARBA00022723"/>
    </source>
</evidence>
<comment type="caution">
    <text evidence="7">The sequence shown here is derived from an EMBL/GenBank/DDBJ whole genome shotgun (WGS) entry which is preliminary data.</text>
</comment>
<dbReference type="PIRSF" id="PIRSF038994">
    <property type="entry name" value="NagA"/>
    <property type="match status" value="1"/>
</dbReference>
<dbReference type="SUPFAM" id="SSF51556">
    <property type="entry name" value="Metallo-dependent hydrolases"/>
    <property type="match status" value="1"/>
</dbReference>
<protein>
    <submittedName>
        <fullName evidence="7">N-acetylglucosamine-6-phosphate deacetylase</fullName>
        <ecNumber evidence="7">3.5.1.25</ecNumber>
    </submittedName>
</protein>
<dbReference type="GO" id="GO:0008448">
    <property type="term" value="F:N-acetylglucosamine-6-phosphate deacetylase activity"/>
    <property type="evidence" value="ECO:0007669"/>
    <property type="project" value="UniProtKB-EC"/>
</dbReference>
<dbReference type="InterPro" id="IPR003764">
    <property type="entry name" value="GlcNAc_6-P_deAcase"/>
</dbReference>
<organism evidence="7 8">
    <name type="scientific">Neoaquamicrobium sediminum</name>
    <dbReference type="NCBI Taxonomy" id="1849104"/>
    <lineage>
        <taxon>Bacteria</taxon>
        <taxon>Pseudomonadati</taxon>
        <taxon>Pseudomonadota</taxon>
        <taxon>Alphaproteobacteria</taxon>
        <taxon>Hyphomicrobiales</taxon>
        <taxon>Phyllobacteriaceae</taxon>
        <taxon>Neoaquamicrobium</taxon>
    </lineage>
</organism>
<keyword evidence="4 5" id="KW-0119">Carbohydrate metabolism</keyword>
<reference evidence="7 8" key="1">
    <citation type="submission" date="2024-01" db="EMBL/GenBank/DDBJ databases">
        <title>New evidence supports the origin of RcGTA from prophage.</title>
        <authorList>
            <person name="Xu Y."/>
            <person name="Liu B."/>
            <person name="Chen F."/>
        </authorList>
    </citation>
    <scope>NUCLEOTIDE SEQUENCE [LARGE SCALE GENOMIC DNA]</scope>
    <source>
        <strain evidence="7 8">CBW1107-2</strain>
    </source>
</reference>